<keyword evidence="1 5" id="KW-0560">Oxidoreductase</keyword>
<keyword evidence="2" id="KW-0520">NAD</keyword>
<protein>
    <submittedName>
        <fullName evidence="5">Mannitol 2-dehydrogenase MtlK</fullName>
        <ecNumber evidence="5">1.1.1.67</ecNumber>
    </submittedName>
</protein>
<evidence type="ECO:0000256" key="1">
    <source>
        <dbReference type="ARBA" id="ARBA00023002"/>
    </source>
</evidence>
<feature type="domain" description="Mannitol dehydrogenase C-terminal" evidence="4">
    <location>
        <begin position="277"/>
        <end position="448"/>
    </location>
</feature>
<dbReference type="Gene3D" id="3.40.50.720">
    <property type="entry name" value="NAD(P)-binding Rossmann-like Domain"/>
    <property type="match status" value="1"/>
</dbReference>
<dbReference type="Proteomes" id="UP000028680">
    <property type="component" value="Chromosome"/>
</dbReference>
<dbReference type="PANTHER" id="PTHR43362">
    <property type="entry name" value="MANNITOL DEHYDROGENASE DSF1-RELATED"/>
    <property type="match status" value="1"/>
</dbReference>
<dbReference type="KEGG" id="ptp:RCA23_c29350"/>
<sequence length="470" mass="52027">MSSPALFETGYDRTDCEIGIVHLGFGAFHRAHQALYVDDYMDQTGDLRWGIAAVNLRAAESPNFAGLKEASRGYVLKSMSSSGDVDFRRVRSHVKFSDWADNTEEAEALLARSSVHMVTITVTESGYYMDETGALNPEDPSIVAELGGGAPCTIYAYLTRALTRRQAAGLGGISILCCDNIRRNGKMLKRNLFAYLDLIGAEDLAQWVRSCVTFPCSMVDRITPRSTQALQSEVEALVGPDPFAPVMAEDFTQWVVDDHFAAARPDLTQVGVTFTKNVDPYEEAKIRILNGGHTCLAYLGALAGHHTFDQAMADPELFAHFEEFERGEVLPALVEALPFDKNLYLDQIIMRFKNASIGDTVERICADGYLKFPIFIHPTLAGCLKQGILPRAGLRAIASWYVFCKHIEAGTLPIAYGEPYWDNLRELLQAGQVDRFARSASLWGTLPQDHPEFTPALIAAITEMEKKWPV</sequence>
<organism evidence="5 6">
    <name type="scientific">Planktomarina temperata RCA23</name>
    <dbReference type="NCBI Taxonomy" id="666509"/>
    <lineage>
        <taxon>Bacteria</taxon>
        <taxon>Pseudomonadati</taxon>
        <taxon>Pseudomonadota</taxon>
        <taxon>Alphaproteobacteria</taxon>
        <taxon>Rhodobacterales</taxon>
        <taxon>Paracoccaceae</taxon>
        <taxon>Planktomarina</taxon>
    </lineage>
</organism>
<dbReference type="InterPro" id="IPR013131">
    <property type="entry name" value="Mannitol_DH_N"/>
</dbReference>
<dbReference type="GO" id="GO:0050086">
    <property type="term" value="F:mannitol 2-dehydrogenase activity"/>
    <property type="evidence" value="ECO:0007669"/>
    <property type="project" value="UniProtKB-EC"/>
</dbReference>
<dbReference type="InterPro" id="IPR008927">
    <property type="entry name" value="6-PGluconate_DH-like_C_sf"/>
</dbReference>
<dbReference type="Pfam" id="PF01232">
    <property type="entry name" value="Mannitol_dh"/>
    <property type="match status" value="1"/>
</dbReference>
<dbReference type="PROSITE" id="PS00974">
    <property type="entry name" value="MANNITOL_DHGENASE"/>
    <property type="match status" value="1"/>
</dbReference>
<dbReference type="PRINTS" id="PR00084">
    <property type="entry name" value="MTLDHDRGNASE"/>
</dbReference>
<proteinExistence type="predicted"/>
<evidence type="ECO:0000313" key="5">
    <source>
        <dbReference type="EMBL" id="AII88435.1"/>
    </source>
</evidence>
<keyword evidence="6" id="KW-1185">Reference proteome</keyword>
<accession>A0AAN0VJM2</accession>
<name>A0AAN0VJM2_9RHOB</name>
<dbReference type="InterPro" id="IPR000669">
    <property type="entry name" value="Mannitol_DH"/>
</dbReference>
<dbReference type="SUPFAM" id="SSF51735">
    <property type="entry name" value="NAD(P)-binding Rossmann-fold domains"/>
    <property type="match status" value="1"/>
</dbReference>
<evidence type="ECO:0000313" key="6">
    <source>
        <dbReference type="Proteomes" id="UP000028680"/>
    </source>
</evidence>
<gene>
    <name evidence="5" type="primary">mtlK</name>
    <name evidence="5" type="ORF">RCA23_c29350</name>
</gene>
<dbReference type="EMBL" id="CP003984">
    <property type="protein sequence ID" value="AII88435.1"/>
    <property type="molecule type" value="Genomic_DNA"/>
</dbReference>
<evidence type="ECO:0000259" key="4">
    <source>
        <dbReference type="Pfam" id="PF08125"/>
    </source>
</evidence>
<evidence type="ECO:0000256" key="2">
    <source>
        <dbReference type="ARBA" id="ARBA00023027"/>
    </source>
</evidence>
<reference evidence="5 6" key="1">
    <citation type="journal article" date="2014" name="ISME J.">
        <title>Adaptation of an abundant Roseobacter RCA organism to pelagic systems revealed by genomic and transcriptomic analyses.</title>
        <authorList>
            <person name="Voget S."/>
            <person name="Wemheuer B."/>
            <person name="Brinkhoff T."/>
            <person name="Vollmers J."/>
            <person name="Dietrich S."/>
            <person name="Giebel H.A."/>
            <person name="Beardsley C."/>
            <person name="Sardemann C."/>
            <person name="Bakenhus I."/>
            <person name="Billerbeck S."/>
            <person name="Daniel R."/>
            <person name="Simon M."/>
        </authorList>
    </citation>
    <scope>NUCLEOTIDE SEQUENCE [LARGE SCALE GENOMIC DNA]</scope>
    <source>
        <strain evidence="5 6">RCA23</strain>
    </source>
</reference>
<dbReference type="InterPro" id="IPR036291">
    <property type="entry name" value="NAD(P)-bd_dom_sf"/>
</dbReference>
<dbReference type="SUPFAM" id="SSF48179">
    <property type="entry name" value="6-phosphogluconate dehydrogenase C-terminal domain-like"/>
    <property type="match status" value="1"/>
</dbReference>
<evidence type="ECO:0000259" key="3">
    <source>
        <dbReference type="Pfam" id="PF01232"/>
    </source>
</evidence>
<dbReference type="EC" id="1.1.1.67" evidence="5"/>
<feature type="domain" description="Mannitol dehydrogenase N-terminal" evidence="3">
    <location>
        <begin position="19"/>
        <end position="268"/>
    </location>
</feature>
<dbReference type="PANTHER" id="PTHR43362:SF1">
    <property type="entry name" value="MANNITOL DEHYDROGENASE 2-RELATED"/>
    <property type="match status" value="1"/>
</dbReference>
<dbReference type="GO" id="GO:0019594">
    <property type="term" value="P:mannitol metabolic process"/>
    <property type="evidence" value="ECO:0007669"/>
    <property type="project" value="InterPro"/>
</dbReference>
<dbReference type="InterPro" id="IPR013118">
    <property type="entry name" value="Mannitol_DH_C"/>
</dbReference>
<dbReference type="InterPro" id="IPR023027">
    <property type="entry name" value="Mannitol_DH_CS"/>
</dbReference>
<dbReference type="InterPro" id="IPR013328">
    <property type="entry name" value="6PGD_dom2"/>
</dbReference>
<dbReference type="InterPro" id="IPR050988">
    <property type="entry name" value="Mannitol_DH/Oxidoreductase"/>
</dbReference>
<dbReference type="Pfam" id="PF08125">
    <property type="entry name" value="Mannitol_dh_C"/>
    <property type="match status" value="1"/>
</dbReference>
<dbReference type="Gene3D" id="1.10.1040.10">
    <property type="entry name" value="N-(1-d-carboxylethyl)-l-norvaline Dehydrogenase, domain 2"/>
    <property type="match status" value="1"/>
</dbReference>
<dbReference type="AlphaFoldDB" id="A0AAN0VJM2"/>